<dbReference type="AlphaFoldDB" id="A0AAP9SQM5"/>
<accession>A0AAP9SQM5</accession>
<organism evidence="1 2">
    <name type="scientific">Pseudomonas putida</name>
    <name type="common">Arthrobacter siderocapsulatus</name>
    <dbReference type="NCBI Taxonomy" id="303"/>
    <lineage>
        <taxon>Bacteria</taxon>
        <taxon>Pseudomonadati</taxon>
        <taxon>Pseudomonadota</taxon>
        <taxon>Gammaproteobacteria</taxon>
        <taxon>Pseudomonadales</taxon>
        <taxon>Pseudomonadaceae</taxon>
        <taxon>Pseudomonas</taxon>
    </lineage>
</organism>
<dbReference type="EMBL" id="CP050951">
    <property type="protein sequence ID" value="QJQ11308.1"/>
    <property type="molecule type" value="Genomic_DNA"/>
</dbReference>
<proteinExistence type="predicted"/>
<name>A0AAP9SQM5_PSEPU</name>
<dbReference type="RefSeq" id="WP_063426722.1">
    <property type="nucleotide sequence ID" value="NZ_CP050951.1"/>
</dbReference>
<reference evidence="1 2" key="2">
    <citation type="submission" date="2020-04" db="EMBL/GenBank/DDBJ databases">
        <title>Complete genome sequence of Pseudomonas putida strain JQ581.</title>
        <authorList>
            <person name="Mu Y."/>
        </authorList>
    </citation>
    <scope>NUCLEOTIDE SEQUENCE [LARGE SCALE GENOMIC DNA]</scope>
    <source>
        <strain evidence="1 2">JQ581</strain>
    </source>
</reference>
<gene>
    <name evidence="1" type="ORF">A3L25_018400</name>
</gene>
<evidence type="ECO:0000313" key="1">
    <source>
        <dbReference type="EMBL" id="QJQ11308.1"/>
    </source>
</evidence>
<sequence length="133" mass="14970">MRQEFSLDTLGLQAKVGETATYDLADSGKNDPEVMQACCEAESANYWKQPEGARICAAPYYFERLAILRRKVKDYSAEISICEQWKAIINDYKSQPMVKNGSAALVHKGGRSEAILARIKKARDLLKRQKSKP</sequence>
<evidence type="ECO:0000313" key="2">
    <source>
        <dbReference type="Proteomes" id="UP000076857"/>
    </source>
</evidence>
<reference evidence="1 2" key="1">
    <citation type="submission" date="2016-04" db="EMBL/GenBank/DDBJ databases">
        <authorList>
            <person name="Qiu J."/>
        </authorList>
    </citation>
    <scope>NUCLEOTIDE SEQUENCE [LARGE SCALE GENOMIC DNA]</scope>
    <source>
        <strain evidence="1 2">JQ581</strain>
    </source>
</reference>
<dbReference type="Proteomes" id="UP000076857">
    <property type="component" value="Chromosome"/>
</dbReference>
<protein>
    <submittedName>
        <fullName evidence="1">Uncharacterized protein</fullName>
    </submittedName>
</protein>